<keyword evidence="4 6" id="KW-0131">Cell cycle</keyword>
<evidence type="ECO:0000256" key="2">
    <source>
        <dbReference type="ARBA" id="ARBA00020112"/>
    </source>
</evidence>
<protein>
    <recommendedName>
        <fullName evidence="2 6">Cell division topological specificity factor</fullName>
    </recommendedName>
</protein>
<keyword evidence="8" id="KW-1185">Reference proteome</keyword>
<dbReference type="NCBIfam" id="TIGR01215">
    <property type="entry name" value="minE"/>
    <property type="match status" value="1"/>
</dbReference>
<reference evidence="7 8" key="1">
    <citation type="submission" date="2019-04" db="EMBL/GenBank/DDBJ databases">
        <authorList>
            <person name="Hwang J.C."/>
        </authorList>
    </citation>
    <scope>NUCLEOTIDE SEQUENCE [LARGE SCALE GENOMIC DNA]</scope>
    <source>
        <strain evidence="7 8">IMCC35002</strain>
    </source>
</reference>
<evidence type="ECO:0000256" key="6">
    <source>
        <dbReference type="HAMAP-Rule" id="MF_00262"/>
    </source>
</evidence>
<comment type="function">
    <text evidence="5 6">Prevents the cell division inhibition by proteins MinC and MinD at internal division sites while permitting inhibition at polar sites. This ensures cell division at the proper site by restricting the formation of a division septum at the midpoint of the long axis of the cell.</text>
</comment>
<accession>A0A4U1BMA0</accession>
<dbReference type="Pfam" id="PF03776">
    <property type="entry name" value="MinE"/>
    <property type="match status" value="1"/>
</dbReference>
<dbReference type="GO" id="GO:0042802">
    <property type="term" value="F:identical protein binding"/>
    <property type="evidence" value="ECO:0007669"/>
    <property type="project" value="UniProtKB-ARBA"/>
</dbReference>
<evidence type="ECO:0000256" key="5">
    <source>
        <dbReference type="ARBA" id="ARBA00025265"/>
    </source>
</evidence>
<dbReference type="OrthoDB" id="9802655at2"/>
<dbReference type="NCBIfam" id="NF001422">
    <property type="entry name" value="PRK00296.1"/>
    <property type="match status" value="1"/>
</dbReference>
<proteinExistence type="inferred from homology"/>
<gene>
    <name evidence="6 7" type="primary">minE</name>
    <name evidence="7" type="ORF">FCL42_12755</name>
</gene>
<organism evidence="7 8">
    <name type="scientific">Ferrimonas aestuarii</name>
    <dbReference type="NCBI Taxonomy" id="2569539"/>
    <lineage>
        <taxon>Bacteria</taxon>
        <taxon>Pseudomonadati</taxon>
        <taxon>Pseudomonadota</taxon>
        <taxon>Gammaproteobacteria</taxon>
        <taxon>Alteromonadales</taxon>
        <taxon>Ferrimonadaceae</taxon>
        <taxon>Ferrimonas</taxon>
    </lineage>
</organism>
<dbReference type="AlphaFoldDB" id="A0A4U1BMA0"/>
<evidence type="ECO:0000313" key="7">
    <source>
        <dbReference type="EMBL" id="TKB54261.1"/>
    </source>
</evidence>
<dbReference type="Gene3D" id="3.30.1070.10">
    <property type="entry name" value="Cell division topological specificity factor MinE"/>
    <property type="match status" value="1"/>
</dbReference>
<evidence type="ECO:0000256" key="3">
    <source>
        <dbReference type="ARBA" id="ARBA00022618"/>
    </source>
</evidence>
<dbReference type="FunFam" id="3.30.1070.10:FF:000001">
    <property type="entry name" value="Cell division topological specificity factor"/>
    <property type="match status" value="1"/>
</dbReference>
<dbReference type="Proteomes" id="UP000305675">
    <property type="component" value="Unassembled WGS sequence"/>
</dbReference>
<dbReference type="InterPro" id="IPR005527">
    <property type="entry name" value="MinE"/>
</dbReference>
<dbReference type="RefSeq" id="WP_136863810.1">
    <property type="nucleotide sequence ID" value="NZ_SWCJ01000009.1"/>
</dbReference>
<evidence type="ECO:0000313" key="8">
    <source>
        <dbReference type="Proteomes" id="UP000305675"/>
    </source>
</evidence>
<evidence type="ECO:0000256" key="1">
    <source>
        <dbReference type="ARBA" id="ARBA00008168"/>
    </source>
</evidence>
<dbReference type="GO" id="GO:0032955">
    <property type="term" value="P:regulation of division septum assembly"/>
    <property type="evidence" value="ECO:0007669"/>
    <property type="project" value="InterPro"/>
</dbReference>
<evidence type="ECO:0000256" key="4">
    <source>
        <dbReference type="ARBA" id="ARBA00023306"/>
    </source>
</evidence>
<dbReference type="EMBL" id="SWCJ01000009">
    <property type="protein sequence ID" value="TKB54261.1"/>
    <property type="molecule type" value="Genomic_DNA"/>
</dbReference>
<sequence length="85" mass="9941">MSIFDYFRKEEPSSAKLAKDRLKIVVAHERSRREGPDFLPDLERDILRVLAKYVEVDSDQVNIQLDNNVDNWQVLELNITLPNSN</sequence>
<dbReference type="InterPro" id="IPR036707">
    <property type="entry name" value="MinE_sf"/>
</dbReference>
<dbReference type="SUPFAM" id="SSF55229">
    <property type="entry name" value="Cell division protein MinE topological specificity domain"/>
    <property type="match status" value="1"/>
</dbReference>
<keyword evidence="3 6" id="KW-0132">Cell division</keyword>
<dbReference type="GO" id="GO:0051301">
    <property type="term" value="P:cell division"/>
    <property type="evidence" value="ECO:0007669"/>
    <property type="project" value="UniProtKB-KW"/>
</dbReference>
<name>A0A4U1BMA0_9GAMM</name>
<dbReference type="HAMAP" id="MF_00262">
    <property type="entry name" value="MinE"/>
    <property type="match status" value="1"/>
</dbReference>
<comment type="similarity">
    <text evidence="1 6">Belongs to the MinE family.</text>
</comment>
<comment type="caution">
    <text evidence="7">The sequence shown here is derived from an EMBL/GenBank/DDBJ whole genome shotgun (WGS) entry which is preliminary data.</text>
</comment>